<name>A0ABU2NDY9_9PSEU</name>
<evidence type="ECO:0000313" key="4">
    <source>
        <dbReference type="Proteomes" id="UP001183202"/>
    </source>
</evidence>
<dbReference type="RefSeq" id="WP_311557457.1">
    <property type="nucleotide sequence ID" value="NZ_JAVREJ010000011.1"/>
</dbReference>
<evidence type="ECO:0000256" key="1">
    <source>
        <dbReference type="SAM" id="MobiDB-lite"/>
    </source>
</evidence>
<keyword evidence="4" id="KW-1185">Reference proteome</keyword>
<feature type="compositionally biased region" description="Low complexity" evidence="1">
    <location>
        <begin position="133"/>
        <end position="155"/>
    </location>
</feature>
<comment type="caution">
    <text evidence="3">The sequence shown here is derived from an EMBL/GenBank/DDBJ whole genome shotgun (WGS) entry which is preliminary data.</text>
</comment>
<sequence length="193" mass="19867">MGATMQDRLKWARTYVATPFALVVFLLLATPVAFAGPSEGSPAAVDPTVRIPMEEVGHRQSLWDAGSGSANVGFATGELNRRDLVQAFSSSPDSTLLTSGSFSNRAEADSSAAAELALNHVSMTLGSGSRLFSSHTPAPPADSSSPSGSSGLTGLLALPSAGTSAAVGVDRPPLPPYGRRATWTFRVPLTRPG</sequence>
<keyword evidence="2" id="KW-0732">Signal</keyword>
<reference evidence="4" key="1">
    <citation type="submission" date="2023-07" db="EMBL/GenBank/DDBJ databases">
        <title>30 novel species of actinomycetes from the DSMZ collection.</title>
        <authorList>
            <person name="Nouioui I."/>
        </authorList>
    </citation>
    <scope>NUCLEOTIDE SEQUENCE [LARGE SCALE GENOMIC DNA]</scope>
    <source>
        <strain evidence="4">DSM 45834</strain>
    </source>
</reference>
<proteinExistence type="predicted"/>
<organism evidence="3 4">
    <name type="scientific">Pseudonocardia charpentierae</name>
    <dbReference type="NCBI Taxonomy" id="3075545"/>
    <lineage>
        <taxon>Bacteria</taxon>
        <taxon>Bacillati</taxon>
        <taxon>Actinomycetota</taxon>
        <taxon>Actinomycetes</taxon>
        <taxon>Pseudonocardiales</taxon>
        <taxon>Pseudonocardiaceae</taxon>
        <taxon>Pseudonocardia</taxon>
    </lineage>
</organism>
<feature type="signal peptide" evidence="2">
    <location>
        <begin position="1"/>
        <end position="35"/>
    </location>
</feature>
<feature type="chain" id="PRO_5047454714" evidence="2">
    <location>
        <begin position="36"/>
        <end position="193"/>
    </location>
</feature>
<dbReference type="Proteomes" id="UP001183202">
    <property type="component" value="Unassembled WGS sequence"/>
</dbReference>
<protein>
    <submittedName>
        <fullName evidence="3">Uncharacterized protein</fullName>
    </submittedName>
</protein>
<evidence type="ECO:0000256" key="2">
    <source>
        <dbReference type="SAM" id="SignalP"/>
    </source>
</evidence>
<feature type="region of interest" description="Disordered" evidence="1">
    <location>
        <begin position="131"/>
        <end position="155"/>
    </location>
</feature>
<evidence type="ECO:0000313" key="3">
    <source>
        <dbReference type="EMBL" id="MDT0351248.1"/>
    </source>
</evidence>
<accession>A0ABU2NDY9</accession>
<gene>
    <name evidence="3" type="ORF">RM445_17100</name>
</gene>
<dbReference type="EMBL" id="JAVREJ010000011">
    <property type="protein sequence ID" value="MDT0351248.1"/>
    <property type="molecule type" value="Genomic_DNA"/>
</dbReference>